<evidence type="ECO:0000259" key="2">
    <source>
        <dbReference type="SMART" id="SM00646"/>
    </source>
</evidence>
<dbReference type="Pfam" id="PF01520">
    <property type="entry name" value="Amidase_3"/>
    <property type="match status" value="1"/>
</dbReference>
<dbReference type="PANTHER" id="PTHR30404:SF0">
    <property type="entry name" value="N-ACETYLMURAMOYL-L-ALANINE AMIDASE AMIC"/>
    <property type="match status" value="1"/>
</dbReference>
<dbReference type="Gene3D" id="3.40.630.40">
    <property type="entry name" value="Zn-dependent exopeptidases"/>
    <property type="match status" value="1"/>
</dbReference>
<dbReference type="EMBL" id="RYYR01000029">
    <property type="protein sequence ID" value="RUL48792.1"/>
    <property type="molecule type" value="Genomic_DNA"/>
</dbReference>
<evidence type="ECO:0000313" key="3">
    <source>
        <dbReference type="EMBL" id="RUL48792.1"/>
    </source>
</evidence>
<dbReference type="CDD" id="cd02696">
    <property type="entry name" value="MurNAc-LAA"/>
    <property type="match status" value="1"/>
</dbReference>
<dbReference type="RefSeq" id="WP_126660238.1">
    <property type="nucleotide sequence ID" value="NZ_RYYR01000029.1"/>
</dbReference>
<dbReference type="GO" id="GO:0030288">
    <property type="term" value="C:outer membrane-bounded periplasmic space"/>
    <property type="evidence" value="ECO:0007669"/>
    <property type="project" value="TreeGrafter"/>
</dbReference>
<gene>
    <name evidence="3" type="ORF">EK386_16270</name>
</gene>
<comment type="caution">
    <text evidence="3">The sequence shown here is derived from an EMBL/GenBank/DDBJ whole genome shotgun (WGS) entry which is preliminary data.</text>
</comment>
<keyword evidence="4" id="KW-1185">Reference proteome</keyword>
<dbReference type="GO" id="GO:0009253">
    <property type="term" value="P:peptidoglycan catabolic process"/>
    <property type="evidence" value="ECO:0007669"/>
    <property type="project" value="InterPro"/>
</dbReference>
<dbReference type="SMART" id="SM00646">
    <property type="entry name" value="Ami_3"/>
    <property type="match status" value="1"/>
</dbReference>
<feature type="domain" description="MurNAc-LAA" evidence="2">
    <location>
        <begin position="61"/>
        <end position="169"/>
    </location>
</feature>
<name>A0A3S0RU29_9BACI</name>
<dbReference type="PANTHER" id="PTHR30404">
    <property type="entry name" value="N-ACETYLMURAMOYL-L-ALANINE AMIDASE"/>
    <property type="match status" value="1"/>
</dbReference>
<reference evidence="3 4" key="1">
    <citation type="submission" date="2018-12" db="EMBL/GenBank/DDBJ databases">
        <title>Lysinibacillus antri sp. nov., isolated from a cave soil.</title>
        <authorList>
            <person name="Narsing Rao M.P."/>
            <person name="Zhang H."/>
            <person name="Dong Z.-Y."/>
            <person name="Niu X.-K."/>
            <person name="Zhang K."/>
            <person name="Fang B.-Z."/>
            <person name="Kang Y.-Q."/>
            <person name="Xiao M."/>
            <person name="Li W.-J."/>
        </authorList>
    </citation>
    <scope>NUCLEOTIDE SEQUENCE [LARGE SCALE GENOMIC DNA]</scope>
    <source>
        <strain evidence="3 4">SYSU K30002</strain>
    </source>
</reference>
<evidence type="ECO:0000313" key="4">
    <source>
        <dbReference type="Proteomes" id="UP000287910"/>
    </source>
</evidence>
<dbReference type="InterPro" id="IPR050695">
    <property type="entry name" value="N-acetylmuramoyl_amidase_3"/>
</dbReference>
<accession>A0A3S0RU29</accession>
<organism evidence="3 4">
    <name type="scientific">Lysinibacillus antri</name>
    <dbReference type="NCBI Taxonomy" id="2498145"/>
    <lineage>
        <taxon>Bacteria</taxon>
        <taxon>Bacillati</taxon>
        <taxon>Bacillota</taxon>
        <taxon>Bacilli</taxon>
        <taxon>Bacillales</taxon>
        <taxon>Bacillaceae</taxon>
        <taxon>Lysinibacillus</taxon>
    </lineage>
</organism>
<sequence length="192" mass="20709">MLLMFDYGHGGNDPGAINGQRKESNDVLKLGKSVASIVRAAGIQVDETRTTDKALTLTERSNMERKKKYDYFISFHRNAAANPSANGVETFVFTINNSKSMPLATAIQKALVGIGFRDRGVKTANFHVLRETYSPAVLLEVGFISNASDNMLFDNRFEDIAKALAGAIISICGKGNASAVKRCSACGQVLQG</sequence>
<dbReference type="SUPFAM" id="SSF53187">
    <property type="entry name" value="Zn-dependent exopeptidases"/>
    <property type="match status" value="1"/>
</dbReference>
<keyword evidence="1" id="KW-0378">Hydrolase</keyword>
<dbReference type="InterPro" id="IPR002508">
    <property type="entry name" value="MurNAc-LAA_cat"/>
</dbReference>
<protein>
    <submittedName>
        <fullName evidence="3">N-acetylmuramoyl-L-alanine amidase</fullName>
    </submittedName>
</protein>
<evidence type="ECO:0000256" key="1">
    <source>
        <dbReference type="ARBA" id="ARBA00022801"/>
    </source>
</evidence>
<proteinExistence type="predicted"/>
<dbReference type="AlphaFoldDB" id="A0A3S0RU29"/>
<dbReference type="GO" id="GO:0008745">
    <property type="term" value="F:N-acetylmuramoyl-L-alanine amidase activity"/>
    <property type="evidence" value="ECO:0007669"/>
    <property type="project" value="InterPro"/>
</dbReference>
<dbReference type="Proteomes" id="UP000287910">
    <property type="component" value="Unassembled WGS sequence"/>
</dbReference>